<comment type="similarity">
    <text evidence="1">Belongs to the ABC transporter superfamily.</text>
</comment>
<evidence type="ECO:0000256" key="3">
    <source>
        <dbReference type="ARBA" id="ARBA00022741"/>
    </source>
</evidence>
<dbReference type="InterPro" id="IPR050095">
    <property type="entry name" value="ECF_ABC_transporter_ATP-bd"/>
</dbReference>
<accession>D6GPK7</accession>
<dbReference type="STRING" id="546269.HMPREF0389_00629"/>
<dbReference type="RefSeq" id="WP_000458708.1">
    <property type="nucleotide sequence ID" value="NC_016630.1"/>
</dbReference>
<dbReference type="GO" id="GO:0005524">
    <property type="term" value="F:ATP binding"/>
    <property type="evidence" value="ECO:0007669"/>
    <property type="project" value="UniProtKB-KW"/>
</dbReference>
<keyword evidence="2" id="KW-0813">Transport</keyword>
<gene>
    <name evidence="6" type="ordered locus">HMPREF0389_00629</name>
</gene>
<reference evidence="7" key="1">
    <citation type="submission" date="2010-12" db="EMBL/GenBank/DDBJ databases">
        <title>The genome sequence of Filifactor alocis strain ATCC 35896.</title>
        <authorList>
            <consortium name="The Broad Institute Genome Sequencing Platform"/>
            <person name="Ward D."/>
            <person name="Earl A."/>
            <person name="Feldgarden M."/>
            <person name="Young S.K."/>
            <person name="Gargeya S."/>
            <person name="Zeng Q."/>
            <person name="Alvarado L."/>
            <person name="Berlin A."/>
            <person name="Bochicchio J."/>
            <person name="Chapman S.B."/>
            <person name="Chen Z."/>
            <person name="Freedman E."/>
            <person name="Gellesch M."/>
            <person name="Goldberg J."/>
            <person name="Griggs A."/>
            <person name="Gujja S."/>
            <person name="Heilman E."/>
            <person name="Heiman D."/>
            <person name="Howarth C."/>
            <person name="Mehta T."/>
            <person name="Neiman D."/>
            <person name="Pearson M."/>
            <person name="Roberts A."/>
            <person name="Saif S."/>
            <person name="Shea T."/>
            <person name="Shenoy N."/>
            <person name="Sisk P."/>
            <person name="Stolte C."/>
            <person name="Sykes S."/>
            <person name="White J."/>
            <person name="Yandava C."/>
            <person name="Izard J."/>
            <person name="Blanton J.M."/>
            <person name="Baranova O.V."/>
            <person name="Tanner A.C."/>
            <person name="Dewhirst F.E."/>
            <person name="Haas B."/>
            <person name="Nusbaum C."/>
            <person name="Birren B."/>
        </authorList>
    </citation>
    <scope>NUCLEOTIDE SEQUENCE [LARGE SCALE GENOMIC DNA]</scope>
    <source>
        <strain evidence="7">ATCC 35896 / D40 B5</strain>
    </source>
</reference>
<evidence type="ECO:0000256" key="1">
    <source>
        <dbReference type="ARBA" id="ARBA00005417"/>
    </source>
</evidence>
<keyword evidence="4 6" id="KW-0067">ATP-binding</keyword>
<organism evidence="6 7">
    <name type="scientific">Filifactor alocis (strain ATCC 35896 / CCUG 47790 / D40 B5)</name>
    <name type="common">Fusobacterium alocis</name>
    <dbReference type="NCBI Taxonomy" id="546269"/>
    <lineage>
        <taxon>Bacteria</taxon>
        <taxon>Bacillati</taxon>
        <taxon>Bacillota</taxon>
        <taxon>Clostridia</taxon>
        <taxon>Peptostreptococcales</taxon>
        <taxon>Filifactoraceae</taxon>
        <taxon>Filifactor</taxon>
    </lineage>
</organism>
<keyword evidence="3" id="KW-0547">Nucleotide-binding</keyword>
<dbReference type="PATRIC" id="fig|546269.5.peg.1108"/>
<sequence length="140" mass="16289">MFCLNIKSRLNESLLIMQEVNYQLFTDSVKDEIVLTSNIKDDYVLDTWLKDMELKNISDRNPHTLSGGQKQRVIILSALLSDKKILFFDEPTSGLDYRNMKIVAKNIKKVKEEDKLILIISHDVEFLESVCDKVIDFTYL</sequence>
<evidence type="ECO:0000259" key="5">
    <source>
        <dbReference type="Pfam" id="PF00005"/>
    </source>
</evidence>
<dbReference type="Proteomes" id="UP000007468">
    <property type="component" value="Chromosome"/>
</dbReference>
<dbReference type="GO" id="GO:0043190">
    <property type="term" value="C:ATP-binding cassette (ABC) transporter complex"/>
    <property type="evidence" value="ECO:0007669"/>
    <property type="project" value="TreeGrafter"/>
</dbReference>
<dbReference type="InterPro" id="IPR003439">
    <property type="entry name" value="ABC_transporter-like_ATP-bd"/>
</dbReference>
<dbReference type="PANTHER" id="PTHR43553">
    <property type="entry name" value="HEAVY METAL TRANSPORTER"/>
    <property type="match status" value="1"/>
</dbReference>
<dbReference type="eggNOG" id="COG1122">
    <property type="taxonomic scope" value="Bacteria"/>
</dbReference>
<name>D6GPK7_FILAD</name>
<dbReference type="SUPFAM" id="SSF52540">
    <property type="entry name" value="P-loop containing nucleoside triphosphate hydrolases"/>
    <property type="match status" value="1"/>
</dbReference>
<evidence type="ECO:0000313" key="6">
    <source>
        <dbReference type="EMBL" id="EFE28710.1"/>
    </source>
</evidence>
<dbReference type="GO" id="GO:0042626">
    <property type="term" value="F:ATPase-coupled transmembrane transporter activity"/>
    <property type="evidence" value="ECO:0007669"/>
    <property type="project" value="TreeGrafter"/>
</dbReference>
<dbReference type="GO" id="GO:0016887">
    <property type="term" value="F:ATP hydrolysis activity"/>
    <property type="evidence" value="ECO:0007669"/>
    <property type="project" value="InterPro"/>
</dbReference>
<protein>
    <submittedName>
        <fullName evidence="6">ABC transporter, ATP-binding protein</fullName>
    </submittedName>
</protein>
<evidence type="ECO:0000256" key="2">
    <source>
        <dbReference type="ARBA" id="ARBA00022448"/>
    </source>
</evidence>
<dbReference type="Pfam" id="PF00005">
    <property type="entry name" value="ABC_tran"/>
    <property type="match status" value="1"/>
</dbReference>
<dbReference type="InterPro" id="IPR027417">
    <property type="entry name" value="P-loop_NTPase"/>
</dbReference>
<keyword evidence="7" id="KW-1185">Reference proteome</keyword>
<evidence type="ECO:0000256" key="4">
    <source>
        <dbReference type="ARBA" id="ARBA00022840"/>
    </source>
</evidence>
<dbReference type="AlphaFoldDB" id="D6GPK7"/>
<evidence type="ECO:0000313" key="7">
    <source>
        <dbReference type="Proteomes" id="UP000007468"/>
    </source>
</evidence>
<proteinExistence type="inferred from homology"/>
<dbReference type="KEGG" id="faa:HMPREF0389_00629"/>
<feature type="domain" description="ABC transporter" evidence="5">
    <location>
        <begin position="17"/>
        <end position="93"/>
    </location>
</feature>
<dbReference type="EMBL" id="CP002390">
    <property type="protein sequence ID" value="EFE28710.1"/>
    <property type="molecule type" value="Genomic_DNA"/>
</dbReference>
<dbReference type="Gene3D" id="3.40.50.300">
    <property type="entry name" value="P-loop containing nucleotide triphosphate hydrolases"/>
    <property type="match status" value="1"/>
</dbReference>